<evidence type="ECO:0000256" key="5">
    <source>
        <dbReference type="ARBA" id="ARBA00022741"/>
    </source>
</evidence>
<dbReference type="Pfam" id="PF00871">
    <property type="entry name" value="Acetate_kinase"/>
    <property type="match status" value="1"/>
</dbReference>
<evidence type="ECO:0000256" key="10">
    <source>
        <dbReference type="RuleBase" id="RU003835"/>
    </source>
</evidence>
<proteinExistence type="inferred from homology"/>
<dbReference type="KEGG" id="pfus:ADJ77_03235"/>
<protein>
    <recommendedName>
        <fullName evidence="9">Probable butyrate kinase</fullName>
        <shortName evidence="9">BK</shortName>
        <ecNumber evidence="9">2.7.2.7</ecNumber>
    </recommendedName>
    <alternativeName>
        <fullName evidence="9">Branched-chain carboxylic acid kinase</fullName>
    </alternativeName>
</protein>
<dbReference type="NCBIfam" id="TIGR02707">
    <property type="entry name" value="butyr_kinase"/>
    <property type="match status" value="1"/>
</dbReference>
<keyword evidence="4 9" id="KW-0808">Transferase</keyword>
<dbReference type="PROSITE" id="PS01076">
    <property type="entry name" value="ACETATE_KINASE_2"/>
    <property type="match status" value="1"/>
</dbReference>
<dbReference type="GO" id="GO:0006083">
    <property type="term" value="P:acetate metabolic process"/>
    <property type="evidence" value="ECO:0007669"/>
    <property type="project" value="TreeGrafter"/>
</dbReference>
<dbReference type="GO" id="GO:0005524">
    <property type="term" value="F:ATP binding"/>
    <property type="evidence" value="ECO:0007669"/>
    <property type="project" value="UniProtKB-KW"/>
</dbReference>
<dbReference type="Proteomes" id="UP000060345">
    <property type="component" value="Chromosome 1"/>
</dbReference>
<reference evidence="12 14" key="2">
    <citation type="submission" date="2021-03" db="EMBL/GenBank/DDBJ databases">
        <title>Human Oral Microbial Genomes.</title>
        <authorList>
            <person name="Johnston C.D."/>
            <person name="Chen T."/>
            <person name="Dewhirst F.E."/>
        </authorList>
    </citation>
    <scope>NUCLEOTIDE SEQUENCE [LARGE SCALE GENOMIC DNA]</scope>
    <source>
        <strain evidence="12 14">W1435</strain>
    </source>
</reference>
<dbReference type="PANTHER" id="PTHR21060">
    <property type="entry name" value="ACETATE KINASE"/>
    <property type="match status" value="1"/>
</dbReference>
<evidence type="ECO:0000256" key="4">
    <source>
        <dbReference type="ARBA" id="ARBA00022679"/>
    </source>
</evidence>
<keyword evidence="7 9" id="KW-0067">ATP-binding</keyword>
<evidence type="ECO:0000313" key="14">
    <source>
        <dbReference type="Proteomes" id="UP000682005"/>
    </source>
</evidence>
<dbReference type="CDD" id="cd24011">
    <property type="entry name" value="ASKHA_NBD_BK"/>
    <property type="match status" value="1"/>
</dbReference>
<evidence type="ECO:0000256" key="7">
    <source>
        <dbReference type="ARBA" id="ARBA00022840"/>
    </source>
</evidence>
<keyword evidence="6 9" id="KW-0418">Kinase</keyword>
<evidence type="ECO:0000313" key="11">
    <source>
        <dbReference type="EMBL" id="AKU68860.1"/>
    </source>
</evidence>
<dbReference type="InterPro" id="IPR023865">
    <property type="entry name" value="Aliphatic_acid_kinase_CS"/>
</dbReference>
<dbReference type="STRING" id="1236517.ADJ77_03235"/>
<dbReference type="RefSeq" id="WP_025078395.1">
    <property type="nucleotide sequence ID" value="NZ_BAKO01000014.1"/>
</dbReference>
<name>A0A0K1NIJ8_9BACT</name>
<dbReference type="AlphaFoldDB" id="A0A0K1NIJ8"/>
<dbReference type="EMBL" id="CP012074">
    <property type="protein sequence ID" value="AKU68860.1"/>
    <property type="molecule type" value="Genomic_DNA"/>
</dbReference>
<dbReference type="GO" id="GO:0005737">
    <property type="term" value="C:cytoplasm"/>
    <property type="evidence" value="ECO:0007669"/>
    <property type="project" value="UniProtKB-SubCell"/>
</dbReference>
<gene>
    <name evidence="9 12" type="primary">buk</name>
    <name evidence="11" type="ORF">ADJ77_03235</name>
    <name evidence="12" type="ORF">J5A51_10350</name>
</gene>
<evidence type="ECO:0000256" key="3">
    <source>
        <dbReference type="ARBA" id="ARBA00022490"/>
    </source>
</evidence>
<organism evidence="11 13">
    <name type="scientific">Prevotella fusca JCM 17724</name>
    <dbReference type="NCBI Taxonomy" id="1236517"/>
    <lineage>
        <taxon>Bacteria</taxon>
        <taxon>Pseudomonadati</taxon>
        <taxon>Bacteroidota</taxon>
        <taxon>Bacteroidia</taxon>
        <taxon>Bacteroidales</taxon>
        <taxon>Prevotellaceae</taxon>
        <taxon>Prevotella</taxon>
    </lineage>
</organism>
<dbReference type="PIRSF" id="PIRSF036458">
    <property type="entry name" value="Butyrate_kin"/>
    <property type="match status" value="1"/>
</dbReference>
<evidence type="ECO:0000313" key="13">
    <source>
        <dbReference type="Proteomes" id="UP000060345"/>
    </source>
</evidence>
<dbReference type="OrthoDB" id="9771859at2"/>
<comment type="similarity">
    <text evidence="2 9 10">Belongs to the acetokinase family.</text>
</comment>
<dbReference type="InterPro" id="IPR011245">
    <property type="entry name" value="Butyrate_kin"/>
</dbReference>
<evidence type="ECO:0000256" key="9">
    <source>
        <dbReference type="HAMAP-Rule" id="MF_00542"/>
    </source>
</evidence>
<dbReference type="PRINTS" id="PR00471">
    <property type="entry name" value="ACETATEKNASE"/>
</dbReference>
<evidence type="ECO:0000256" key="8">
    <source>
        <dbReference type="ARBA" id="ARBA00048596"/>
    </source>
</evidence>
<keyword evidence="14" id="KW-1185">Reference proteome</keyword>
<dbReference type="Proteomes" id="UP000682005">
    <property type="component" value="Chromosome 1"/>
</dbReference>
<dbReference type="InterPro" id="IPR000890">
    <property type="entry name" value="Aliphatic_acid_kin_short-chain"/>
</dbReference>
<dbReference type="PANTHER" id="PTHR21060:SF3">
    <property type="entry name" value="BUTYRATE KINASE 2-RELATED"/>
    <property type="match status" value="1"/>
</dbReference>
<dbReference type="GO" id="GO:0047761">
    <property type="term" value="F:butyrate kinase activity"/>
    <property type="evidence" value="ECO:0007669"/>
    <property type="project" value="UniProtKB-UniRule"/>
</dbReference>
<keyword evidence="3 9" id="KW-0963">Cytoplasm</keyword>
<dbReference type="SUPFAM" id="SSF53067">
    <property type="entry name" value="Actin-like ATPase domain"/>
    <property type="match status" value="2"/>
</dbReference>
<dbReference type="PROSITE" id="PS01075">
    <property type="entry name" value="ACETATE_KINASE_1"/>
    <property type="match status" value="1"/>
</dbReference>
<dbReference type="EC" id="2.7.2.7" evidence="9"/>
<evidence type="ECO:0000313" key="12">
    <source>
        <dbReference type="EMBL" id="QUB86478.1"/>
    </source>
</evidence>
<reference evidence="11 13" key="1">
    <citation type="submission" date="2015-07" db="EMBL/GenBank/DDBJ databases">
        <authorList>
            <person name="Noorani M."/>
        </authorList>
    </citation>
    <scope>NUCLEOTIDE SEQUENCE [LARGE SCALE GENOMIC DNA]</scope>
    <source>
        <strain evidence="11 13">W1435</strain>
    </source>
</reference>
<keyword evidence="5 9" id="KW-0547">Nucleotide-binding</keyword>
<comment type="subcellular location">
    <subcellularLocation>
        <location evidence="1 9">Cytoplasm</location>
    </subcellularLocation>
</comment>
<sequence length="354" mass="38616">MAYKILAINPGSTSTKISLANDDQPVFVADIAHSREELSTFKRISDQYHFRKQVVIEELKKRNVPLDFDAVIGRGGLAKPVSSGVFTITEKMITDQQQAIHQHACDLGCMIADEIARDIPGCKSFIADPGVVDELEPEARISGSPLMPRMCIWHALNQKAIGRRFAKDMGTKYENLNLIICHLGGGVSIAAHSHGKAIDANNALDGEGPFSPERAGSLPAADLIHLCFSGKYTENQLLKKVSGQAGLIAHLGTNDLKEIMNWIKAGDKHAELVVSAMIWHIAKNIAAEGAVLYGNVDAILLTGGMAKSDYIIERLKRRIEYLAPVHAYPGQDEMQALTENALAVLRGERVAQDY</sequence>
<dbReference type="NCBIfam" id="NF002834">
    <property type="entry name" value="PRK03011.1-5"/>
    <property type="match status" value="1"/>
</dbReference>
<dbReference type="eggNOG" id="COG3426">
    <property type="taxonomic scope" value="Bacteria"/>
</dbReference>
<dbReference type="InterPro" id="IPR043129">
    <property type="entry name" value="ATPase_NBD"/>
</dbReference>
<comment type="catalytic activity">
    <reaction evidence="8 9">
        <text>butanoate + ATP = butanoyl phosphate + ADP</text>
        <dbReference type="Rhea" id="RHEA:13585"/>
        <dbReference type="ChEBI" id="CHEBI:17968"/>
        <dbReference type="ChEBI" id="CHEBI:30616"/>
        <dbReference type="ChEBI" id="CHEBI:58079"/>
        <dbReference type="ChEBI" id="CHEBI:456216"/>
        <dbReference type="EC" id="2.7.2.7"/>
    </reaction>
</comment>
<dbReference type="GO" id="GO:0008776">
    <property type="term" value="F:acetate kinase activity"/>
    <property type="evidence" value="ECO:0007669"/>
    <property type="project" value="TreeGrafter"/>
</dbReference>
<evidence type="ECO:0000256" key="6">
    <source>
        <dbReference type="ARBA" id="ARBA00022777"/>
    </source>
</evidence>
<evidence type="ECO:0000256" key="2">
    <source>
        <dbReference type="ARBA" id="ARBA00008748"/>
    </source>
</evidence>
<accession>A0A0K1NIJ8</accession>
<dbReference type="HAMAP" id="MF_00542">
    <property type="entry name" value="Butyrate_kinase"/>
    <property type="match status" value="1"/>
</dbReference>
<evidence type="ECO:0000256" key="1">
    <source>
        <dbReference type="ARBA" id="ARBA00004496"/>
    </source>
</evidence>
<dbReference type="EMBL" id="CP072370">
    <property type="protein sequence ID" value="QUB86478.1"/>
    <property type="molecule type" value="Genomic_DNA"/>
</dbReference>
<dbReference type="Gene3D" id="3.30.420.40">
    <property type="match status" value="2"/>
</dbReference>